<feature type="region of interest" description="Disordered" evidence="5">
    <location>
        <begin position="1"/>
        <end position="21"/>
    </location>
</feature>
<evidence type="ECO:0000256" key="3">
    <source>
        <dbReference type="ARBA" id="ARBA00023125"/>
    </source>
</evidence>
<keyword evidence="2" id="KW-0805">Transcription regulation</keyword>
<organism evidence="6 7">
    <name type="scientific">Janthinobacterium psychrotolerans</name>
    <dbReference type="NCBI Taxonomy" id="1747903"/>
    <lineage>
        <taxon>Bacteria</taxon>
        <taxon>Pseudomonadati</taxon>
        <taxon>Pseudomonadota</taxon>
        <taxon>Betaproteobacteria</taxon>
        <taxon>Burkholderiales</taxon>
        <taxon>Oxalobacteraceae</taxon>
        <taxon>Janthinobacterium</taxon>
    </lineage>
</organism>
<comment type="caution">
    <text evidence="6">The sequence shown here is derived from an EMBL/GenBank/DDBJ whole genome shotgun (WGS) entry which is preliminary data.</text>
</comment>
<dbReference type="InterPro" id="IPR036390">
    <property type="entry name" value="WH_DNA-bd_sf"/>
</dbReference>
<keyword evidence="7" id="KW-1185">Reference proteome</keyword>
<dbReference type="GO" id="GO:0045892">
    <property type="term" value="P:negative regulation of DNA-templated transcription"/>
    <property type="evidence" value="ECO:0007669"/>
    <property type="project" value="InterPro"/>
</dbReference>
<dbReference type="AlphaFoldDB" id="A0A1A7BXE7"/>
<evidence type="ECO:0000256" key="1">
    <source>
        <dbReference type="ARBA" id="ARBA00011046"/>
    </source>
</evidence>
<dbReference type="InterPro" id="IPR036388">
    <property type="entry name" value="WH-like_DNA-bd_sf"/>
</dbReference>
<evidence type="ECO:0000256" key="5">
    <source>
        <dbReference type="SAM" id="MobiDB-lite"/>
    </source>
</evidence>
<dbReference type="Gene3D" id="1.10.10.10">
    <property type="entry name" value="Winged helix-like DNA-binding domain superfamily/Winged helix DNA-binding domain"/>
    <property type="match status" value="1"/>
</dbReference>
<dbReference type="InterPro" id="IPR005650">
    <property type="entry name" value="BlaI_family"/>
</dbReference>
<accession>A0A1A7BXE7</accession>
<dbReference type="Proteomes" id="UP000092713">
    <property type="component" value="Unassembled WGS sequence"/>
</dbReference>
<dbReference type="GO" id="GO:0003677">
    <property type="term" value="F:DNA binding"/>
    <property type="evidence" value="ECO:0007669"/>
    <property type="project" value="UniProtKB-KW"/>
</dbReference>
<keyword evidence="3" id="KW-0238">DNA-binding</keyword>
<gene>
    <name evidence="6" type="ORF">ASR47_100374</name>
</gene>
<keyword evidence="4" id="KW-0804">Transcription</keyword>
<sequence length="138" mass="14843">MKKAPSPTGITETQGLEDLAPRERQVAECVYQLQEATAAQVQQALGPDLSNSAVRAMLGRLEAKGLLQHRVDGQRYLYSAVAPQAQVRESALKKLVGTFFNNSKASAATALLGMSGKLSSEELDDLEAMIAKARKEGR</sequence>
<evidence type="ECO:0000256" key="2">
    <source>
        <dbReference type="ARBA" id="ARBA00023015"/>
    </source>
</evidence>
<reference evidence="6 7" key="1">
    <citation type="submission" date="2016-04" db="EMBL/GenBank/DDBJ databases">
        <title>Draft genome sequence of Janthinobacterium psychrotolerans sp. nov., isolated from freshwater sediments in Denmark.</title>
        <authorList>
            <person name="Gong X."/>
            <person name="Skrivergaard S."/>
            <person name="Korsgaard B.S."/>
            <person name="Schreiber L."/>
            <person name="Marshall I.P."/>
            <person name="Finster K."/>
            <person name="Schramm A."/>
        </authorList>
    </citation>
    <scope>NUCLEOTIDE SEQUENCE [LARGE SCALE GENOMIC DNA]</scope>
    <source>
        <strain evidence="6 7">S3-2</strain>
    </source>
</reference>
<name>A0A1A7BXE7_9BURK</name>
<dbReference type="SUPFAM" id="SSF46785">
    <property type="entry name" value="Winged helix' DNA-binding domain"/>
    <property type="match status" value="1"/>
</dbReference>
<protein>
    <submittedName>
        <fullName evidence="6">Putative transcriptional regulator</fullName>
    </submittedName>
</protein>
<dbReference type="OrthoDB" id="279010at2"/>
<dbReference type="EMBL" id="LOCQ01000060">
    <property type="protein sequence ID" value="OBV37414.1"/>
    <property type="molecule type" value="Genomic_DNA"/>
</dbReference>
<evidence type="ECO:0000313" key="7">
    <source>
        <dbReference type="Proteomes" id="UP000092713"/>
    </source>
</evidence>
<dbReference type="STRING" id="1747903.ASR47_100374"/>
<evidence type="ECO:0000256" key="4">
    <source>
        <dbReference type="ARBA" id="ARBA00023163"/>
    </source>
</evidence>
<dbReference type="RefSeq" id="WP_065309669.1">
    <property type="nucleotide sequence ID" value="NZ_LOCQ01000060.1"/>
</dbReference>
<comment type="similarity">
    <text evidence="1">Belongs to the BlaI transcriptional regulatory family.</text>
</comment>
<dbReference type="PIRSF" id="PIRSF019455">
    <property type="entry name" value="CopR_AtkY"/>
    <property type="match status" value="1"/>
</dbReference>
<dbReference type="Pfam" id="PF03965">
    <property type="entry name" value="Penicillinase_R"/>
    <property type="match status" value="1"/>
</dbReference>
<proteinExistence type="inferred from homology"/>
<evidence type="ECO:0000313" key="6">
    <source>
        <dbReference type="EMBL" id="OBV37414.1"/>
    </source>
</evidence>